<evidence type="ECO:0000259" key="5">
    <source>
        <dbReference type="PROSITE" id="PS51379"/>
    </source>
</evidence>
<comment type="caution">
    <text evidence="6">The sequence shown here is derived from an EMBL/GenBank/DDBJ whole genome shotgun (WGS) entry which is preliminary data.</text>
</comment>
<evidence type="ECO:0000313" key="7">
    <source>
        <dbReference type="Proteomes" id="UP000545761"/>
    </source>
</evidence>
<dbReference type="PROSITE" id="PS51379">
    <property type="entry name" value="4FE4S_FER_2"/>
    <property type="match status" value="1"/>
</dbReference>
<keyword evidence="4" id="KW-0249">Electron transport</keyword>
<dbReference type="SUPFAM" id="SSF54862">
    <property type="entry name" value="4Fe-4S ferredoxins"/>
    <property type="match status" value="1"/>
</dbReference>
<feature type="domain" description="4Fe-4S ferredoxin-type" evidence="5">
    <location>
        <begin position="6"/>
        <end position="34"/>
    </location>
</feature>
<keyword evidence="2 4" id="KW-0408">Iron</keyword>
<dbReference type="Proteomes" id="UP000545761">
    <property type="component" value="Unassembled WGS sequence"/>
</dbReference>
<organism evidence="6 7">
    <name type="scientific">Streptomyces himalayensis subsp. himalayensis</name>
    <dbReference type="NCBI Taxonomy" id="2756131"/>
    <lineage>
        <taxon>Bacteria</taxon>
        <taxon>Bacillati</taxon>
        <taxon>Actinomycetota</taxon>
        <taxon>Actinomycetes</taxon>
        <taxon>Kitasatosporales</taxon>
        <taxon>Streptomycetaceae</taxon>
        <taxon>Streptomyces</taxon>
        <taxon>Streptomyces himalayensis</taxon>
    </lineage>
</organism>
<dbReference type="AlphaFoldDB" id="A0A7W0DU72"/>
<sequence>MMTDRWKVTVDPRVCVRTGLCAASAPKEFELDERGQGRATSETLPASEEVLEVAESCPIEAISIADADTGKAIFPPES</sequence>
<evidence type="ECO:0000256" key="3">
    <source>
        <dbReference type="ARBA" id="ARBA00023014"/>
    </source>
</evidence>
<keyword evidence="1 4" id="KW-0479">Metal-binding</keyword>
<dbReference type="Gene3D" id="3.30.70.20">
    <property type="match status" value="1"/>
</dbReference>
<evidence type="ECO:0000256" key="2">
    <source>
        <dbReference type="ARBA" id="ARBA00023004"/>
    </source>
</evidence>
<dbReference type="RefSeq" id="WP_181662269.1">
    <property type="nucleotide sequence ID" value="NZ_JACEHE010000044.1"/>
</dbReference>
<dbReference type="GO" id="GO:0009055">
    <property type="term" value="F:electron transfer activity"/>
    <property type="evidence" value="ECO:0007669"/>
    <property type="project" value="UniProtKB-UniRule"/>
</dbReference>
<dbReference type="GO" id="GO:0051536">
    <property type="term" value="F:iron-sulfur cluster binding"/>
    <property type="evidence" value="ECO:0007669"/>
    <property type="project" value="UniProtKB-KW"/>
</dbReference>
<accession>A0A7W0DU72</accession>
<proteinExistence type="predicted"/>
<keyword evidence="3 4" id="KW-0411">Iron-sulfur</keyword>
<dbReference type="EMBL" id="JACEHE010000044">
    <property type="protein sequence ID" value="MBA2951353.1"/>
    <property type="molecule type" value="Genomic_DNA"/>
</dbReference>
<comment type="function">
    <text evidence="4">Ferredoxins are iron-sulfur proteins that transfer electrons in a wide variety of metabolic reactions.</text>
</comment>
<keyword evidence="4" id="KW-0813">Transport</keyword>
<evidence type="ECO:0000256" key="4">
    <source>
        <dbReference type="RuleBase" id="RU368020"/>
    </source>
</evidence>
<dbReference type="GO" id="GO:0005506">
    <property type="term" value="F:iron ion binding"/>
    <property type="evidence" value="ECO:0007669"/>
    <property type="project" value="UniProtKB-UniRule"/>
</dbReference>
<reference evidence="6 7" key="1">
    <citation type="submission" date="2020-07" db="EMBL/GenBank/DDBJ databases">
        <title>Streptomyces isolated from Indian soil.</title>
        <authorList>
            <person name="Mandal S."/>
            <person name="Maiti P.K."/>
        </authorList>
    </citation>
    <scope>NUCLEOTIDE SEQUENCE [LARGE SCALE GENOMIC DNA]</scope>
    <source>
        <strain evidence="6 7">PSKA28</strain>
    </source>
</reference>
<gene>
    <name evidence="6" type="ORF">H1D24_37800</name>
</gene>
<dbReference type="InterPro" id="IPR001080">
    <property type="entry name" value="3Fe4S_ferredoxin"/>
</dbReference>
<dbReference type="PRINTS" id="PR00352">
    <property type="entry name" value="3FE4SFRDOXIN"/>
</dbReference>
<evidence type="ECO:0000256" key="1">
    <source>
        <dbReference type="ARBA" id="ARBA00022723"/>
    </source>
</evidence>
<evidence type="ECO:0000313" key="6">
    <source>
        <dbReference type="EMBL" id="MBA2951353.1"/>
    </source>
</evidence>
<dbReference type="Pfam" id="PF13370">
    <property type="entry name" value="Fer4_13"/>
    <property type="match status" value="1"/>
</dbReference>
<protein>
    <recommendedName>
        <fullName evidence="4">Ferredoxin</fullName>
    </recommendedName>
</protein>
<name>A0A7W0DU72_9ACTN</name>
<dbReference type="InterPro" id="IPR017896">
    <property type="entry name" value="4Fe4S_Fe-S-bd"/>
</dbReference>